<organism evidence="2">
    <name type="scientific">Arion vulgaris</name>
    <dbReference type="NCBI Taxonomy" id="1028688"/>
    <lineage>
        <taxon>Eukaryota</taxon>
        <taxon>Metazoa</taxon>
        <taxon>Spiralia</taxon>
        <taxon>Lophotrochozoa</taxon>
        <taxon>Mollusca</taxon>
        <taxon>Gastropoda</taxon>
        <taxon>Heterobranchia</taxon>
        <taxon>Euthyneura</taxon>
        <taxon>Panpulmonata</taxon>
        <taxon>Eupulmonata</taxon>
        <taxon>Stylommatophora</taxon>
        <taxon>Helicina</taxon>
        <taxon>Arionoidea</taxon>
        <taxon>Arionidae</taxon>
        <taxon>Arion</taxon>
    </lineage>
</organism>
<reference evidence="2" key="1">
    <citation type="submission" date="2014-12" db="EMBL/GenBank/DDBJ databases">
        <title>Insight into the proteome of Arion vulgaris.</title>
        <authorList>
            <person name="Aradska J."/>
            <person name="Bulat T."/>
            <person name="Smidak R."/>
            <person name="Sarate P."/>
            <person name="Gangsoo J."/>
            <person name="Sialana F."/>
            <person name="Bilban M."/>
            <person name="Lubec G."/>
        </authorList>
    </citation>
    <scope>NUCLEOTIDE SEQUENCE</scope>
    <source>
        <tissue evidence="2">Skin</tissue>
    </source>
</reference>
<feature type="non-terminal residue" evidence="2">
    <location>
        <position position="1"/>
    </location>
</feature>
<feature type="compositionally biased region" description="Basic and acidic residues" evidence="1">
    <location>
        <begin position="94"/>
        <end position="118"/>
    </location>
</feature>
<accession>A0A0B6YNB6</accession>
<proteinExistence type="predicted"/>
<gene>
    <name evidence="2" type="primary">ORF30939</name>
</gene>
<sequence length="132" mass="15574">IPTEPLRHYISDRDEPEPYIEAYIDPEPDIEPEPVFETYIEPEPEIEAYIDPEPYIKPEHAFQTYIEPEPVIETYIDQEPVVERVPTQELVQESPRKFEPVDETKSDGHYYEPDEAYHHAPFPDTIEGDEMD</sequence>
<evidence type="ECO:0000313" key="2">
    <source>
        <dbReference type="EMBL" id="CEK57734.1"/>
    </source>
</evidence>
<dbReference type="AlphaFoldDB" id="A0A0B6YNB6"/>
<feature type="region of interest" description="Disordered" evidence="1">
    <location>
        <begin position="87"/>
        <end position="132"/>
    </location>
</feature>
<dbReference type="EMBL" id="HACG01010869">
    <property type="protein sequence ID" value="CEK57734.1"/>
    <property type="molecule type" value="Transcribed_RNA"/>
</dbReference>
<name>A0A0B6YNB6_9EUPU</name>
<feature type="non-terminal residue" evidence="2">
    <location>
        <position position="132"/>
    </location>
</feature>
<protein>
    <submittedName>
        <fullName evidence="2">Uncharacterized protein</fullName>
    </submittedName>
</protein>
<evidence type="ECO:0000256" key="1">
    <source>
        <dbReference type="SAM" id="MobiDB-lite"/>
    </source>
</evidence>